<evidence type="ECO:0000256" key="1">
    <source>
        <dbReference type="SAM" id="MobiDB-lite"/>
    </source>
</evidence>
<evidence type="ECO:0000313" key="2">
    <source>
        <dbReference type="EMBL" id="KAH0878174.1"/>
    </source>
</evidence>
<dbReference type="Pfam" id="PF07676">
    <property type="entry name" value="PD40"/>
    <property type="match status" value="6"/>
</dbReference>
<proteinExistence type="predicted"/>
<evidence type="ECO:0000313" key="3">
    <source>
        <dbReference type="Proteomes" id="UP000824890"/>
    </source>
</evidence>
<dbReference type="Gene3D" id="2.120.10.30">
    <property type="entry name" value="TolB, C-terminal domain"/>
    <property type="match status" value="7"/>
</dbReference>
<sequence>MLPPIAKSQTFRPPKKIMNSTLVFFSFFLISLFCLSALAETSQASDGSTILFTTMGSSTFEFDIFTLHTSRRPPSPSDEHRLTDGKSINFNGHLASPSPALISLLPNTSGVQPQDKTLLHLIYVTERDGAPTLHYDVVHSDNKGTNVQVPLLSEQQSGMSVNSMKDTPVLTNEHLVYVSTHENSGKPMASWAAVYSTELITKATQRLTPPGIADFSPAVSPSGKWTAVASYGEKGWSIVSKELSTDIYVFLTGDGTQRVKVVELGGWPRWTDESTLYFHRKSDDGWISVYRAVLPKTGPVSTKTVTVTRVTPSGIHAFTPATSPNNNDFIAVATRRPESEIRHVELFDLKKNEFVELTRLVSPKSHHFNPFLSPDSSRVGYHSCRGDRTNPHNLLQRLKTTSEDLSLFRFDGAFPSLSPEGNRFAFVTFTGVFVVNQDGSGLRQILPQVGFGTVWDPVRRGIVYTSSDPSLNFTAPGLVGTHKINILAVNVDARNPSSAVKKLTTGGQNNAFPWPSPDGKRIVFRSDRSGTKNLYIMDAEKGEAGGLFRLTNGNWNDTIATWSPDNNWIVFASNREYIGTLLMDLYVVHPDGTGLRKVAQNLTGGVSMHPMFSPDSKRIVFTTTYAGISAEPIGNPKFNVASSEIFTVNLDGSDFMRLTHNSVEDGPPLWFPKIKATGDVAWPKRFGASCAFEDFKSQNTTVKMNKRYEINDGTSVSFWFDDWLGVGNLIYVTCDLGTLYLGVTRSATLVDVFDGHSWKIRKHQNSNPNGGDTIVFTTLGRSRYEFDIFALSTTHPPSISGEIRITDGESVNFNGYFPSPSPALISLLPDATLIQPGDSSPLHLIYVTERNGTSSIYYDLLHGGDPDSKSKRRSMLEAQSRVQIQLLTNADNRSGNTVNSFKDKPSLSGEFLVYVSTHENSGEPRTSWTAVYSTELRTGLTRRLTPSGIADFSPALSPSGNLTAVASYGERGWTGEVEELSTDIYVFSTRDGTQRVKVVEHGGWPCWVDESTLYFHRRSDDGWISVFRAILPQSGSLSTESVNIQRVTPPGVHAFTPATSPNNHNFIAVATRRPGSDYRHVELFDLRRSEFTELTRLVAPGSHHLNPFLSPDGSRVGYHSCRGQANGKRSPLLFLENIQTTTSDLSLFRIDGSFPSFSPAGDRIAYVRMPGVYVVKPDGSGRREVYDGMAFSTAWDPVRPGRVYTSSGPTFATERTEVDIISIDVDAVDKSSSVRRLTTNGKNNAFPWPSPDGKLIVFRSGRSGHKNLYLMDAEKGETGGLWKLTEGAWTDTMCSWSPDGEWIAFASDRESPGSGSYELFLIHPNGTGLRKLIQSGTGGRTNHPIFSPDSKSIVFTSDYAGISAEPISNPHHYQPYGDIFTVKLDGSNLRRLTHNSYEDGTPAWAPRFIDPNDVVLRRKNDSSCAFEDCHWLNKNPTTLKGQKISC</sequence>
<dbReference type="InterPro" id="IPR011659">
    <property type="entry name" value="WD40"/>
</dbReference>
<protein>
    <recommendedName>
        <fullName evidence="4">Protein TolB</fullName>
    </recommendedName>
</protein>
<dbReference type="SUPFAM" id="SSF82171">
    <property type="entry name" value="DPP6 N-terminal domain-like"/>
    <property type="match status" value="1"/>
</dbReference>
<dbReference type="InterPro" id="IPR011042">
    <property type="entry name" value="6-blade_b-propeller_TolB-like"/>
</dbReference>
<dbReference type="EMBL" id="JAGKQM010000015">
    <property type="protein sequence ID" value="KAH0878174.1"/>
    <property type="molecule type" value="Genomic_DNA"/>
</dbReference>
<dbReference type="Proteomes" id="UP000824890">
    <property type="component" value="Unassembled WGS sequence"/>
</dbReference>
<name>A0ABQ7ZD71_BRANA</name>
<keyword evidence="3" id="KW-1185">Reference proteome</keyword>
<comment type="caution">
    <text evidence="2">The sequence shown here is derived from an EMBL/GenBank/DDBJ whole genome shotgun (WGS) entry which is preliminary data.</text>
</comment>
<dbReference type="SUPFAM" id="SSF69304">
    <property type="entry name" value="Tricorn protease N-terminal domain"/>
    <property type="match status" value="3"/>
</dbReference>
<evidence type="ECO:0008006" key="4">
    <source>
        <dbReference type="Google" id="ProtNLM"/>
    </source>
</evidence>
<organism evidence="2 3">
    <name type="scientific">Brassica napus</name>
    <name type="common">Rape</name>
    <dbReference type="NCBI Taxonomy" id="3708"/>
    <lineage>
        <taxon>Eukaryota</taxon>
        <taxon>Viridiplantae</taxon>
        <taxon>Streptophyta</taxon>
        <taxon>Embryophyta</taxon>
        <taxon>Tracheophyta</taxon>
        <taxon>Spermatophyta</taxon>
        <taxon>Magnoliopsida</taxon>
        <taxon>eudicotyledons</taxon>
        <taxon>Gunneridae</taxon>
        <taxon>Pentapetalae</taxon>
        <taxon>rosids</taxon>
        <taxon>malvids</taxon>
        <taxon>Brassicales</taxon>
        <taxon>Brassicaceae</taxon>
        <taxon>Brassiceae</taxon>
        <taxon>Brassica</taxon>
    </lineage>
</organism>
<dbReference type="PANTHER" id="PTHR32161">
    <property type="entry name" value="DPP6 N-TERMINAL DOMAIN-LIKE PROTEIN"/>
    <property type="match status" value="1"/>
</dbReference>
<gene>
    <name evidence="2" type="ORF">HID58_065568</name>
</gene>
<accession>A0ABQ7ZD71</accession>
<reference evidence="2 3" key="1">
    <citation type="submission" date="2021-05" db="EMBL/GenBank/DDBJ databases">
        <title>Genome Assembly of Synthetic Allotetraploid Brassica napus Reveals Homoeologous Exchanges between Subgenomes.</title>
        <authorList>
            <person name="Davis J.T."/>
        </authorList>
    </citation>
    <scope>NUCLEOTIDE SEQUENCE [LARGE SCALE GENOMIC DNA]</scope>
    <source>
        <strain evidence="3">cv. Da-Ae</strain>
        <tissue evidence="2">Seedling</tissue>
    </source>
</reference>
<feature type="region of interest" description="Disordered" evidence="1">
    <location>
        <begin position="69"/>
        <end position="89"/>
    </location>
</feature>
<dbReference type="PANTHER" id="PTHR32161:SF8">
    <property type="entry name" value="DPP6 N-TERMINAL DOMAIN-LIKE PROTEIN"/>
    <property type="match status" value="1"/>
</dbReference>